<dbReference type="Pfam" id="PF11774">
    <property type="entry name" value="Lsr2"/>
    <property type="match status" value="1"/>
</dbReference>
<dbReference type="InterPro" id="IPR024412">
    <property type="entry name" value="Lsr2_dim_dom"/>
</dbReference>
<comment type="caution">
    <text evidence="3">The sequence shown here is derived from an EMBL/GenBank/DDBJ whole genome shotgun (WGS) entry which is preliminary data.</text>
</comment>
<accession>A0A4Y3NDK5</accession>
<gene>
    <name evidence="3" type="ORF">AAU01_27990</name>
</gene>
<evidence type="ECO:0000313" key="4">
    <source>
        <dbReference type="Proteomes" id="UP000317715"/>
    </source>
</evidence>
<organism evidence="3 4">
    <name type="scientific">Paenarthrobacter aurescens</name>
    <name type="common">Arthrobacter aurescens</name>
    <dbReference type="NCBI Taxonomy" id="43663"/>
    <lineage>
        <taxon>Bacteria</taxon>
        <taxon>Bacillati</taxon>
        <taxon>Actinomycetota</taxon>
        <taxon>Actinomycetes</taxon>
        <taxon>Micrococcales</taxon>
        <taxon>Micrococcaceae</taxon>
        <taxon>Paenarthrobacter</taxon>
    </lineage>
</organism>
<protein>
    <recommendedName>
        <fullName evidence="2">Lsr2 dimerization domain-containing protein</fullName>
    </recommendedName>
</protein>
<dbReference type="Proteomes" id="UP000317715">
    <property type="component" value="Unassembled WGS sequence"/>
</dbReference>
<proteinExistence type="predicted"/>
<dbReference type="InterPro" id="IPR042261">
    <property type="entry name" value="Lsr2-like_dimerization"/>
</dbReference>
<feature type="region of interest" description="Disordered" evidence="1">
    <location>
        <begin position="57"/>
        <end position="76"/>
    </location>
</feature>
<dbReference type="OrthoDB" id="4113332at2"/>
<evidence type="ECO:0000313" key="3">
    <source>
        <dbReference type="EMBL" id="GEB20044.1"/>
    </source>
</evidence>
<feature type="domain" description="Lsr2 dimerization" evidence="2">
    <location>
        <begin position="1"/>
        <end position="57"/>
    </location>
</feature>
<dbReference type="GeneID" id="97303006"/>
<evidence type="ECO:0000259" key="2">
    <source>
        <dbReference type="Pfam" id="PF11774"/>
    </source>
</evidence>
<dbReference type="EMBL" id="BJMD01000016">
    <property type="protein sequence ID" value="GEB20044.1"/>
    <property type="molecule type" value="Genomic_DNA"/>
</dbReference>
<evidence type="ECO:0000256" key="1">
    <source>
        <dbReference type="SAM" id="MobiDB-lite"/>
    </source>
</evidence>
<keyword evidence="4" id="KW-1185">Reference proteome</keyword>
<sequence>MATRRIVTLLDDLDGTDAEETVVFSVDGNDYEIDLNSSHTNELRDALRPFIAAARTVKRTRRSRGGTNSLRGTVHR</sequence>
<feature type="compositionally biased region" description="Polar residues" evidence="1">
    <location>
        <begin position="65"/>
        <end position="76"/>
    </location>
</feature>
<name>A0A4Y3NDK5_PAEAU</name>
<dbReference type="RefSeq" id="WP_141284450.1">
    <property type="nucleotide sequence ID" value="NZ_BAAAWK010000001.1"/>
</dbReference>
<reference evidence="3 4" key="1">
    <citation type="submission" date="2019-06" db="EMBL/GenBank/DDBJ databases">
        <title>Whole genome shotgun sequence of Paenarthrobacter aurescens NBRC 12136.</title>
        <authorList>
            <person name="Hosoyama A."/>
            <person name="Uohara A."/>
            <person name="Ohji S."/>
            <person name="Ichikawa N."/>
        </authorList>
    </citation>
    <scope>NUCLEOTIDE SEQUENCE [LARGE SCALE GENOMIC DNA]</scope>
    <source>
        <strain evidence="3 4">NBRC 12136</strain>
    </source>
</reference>
<dbReference type="AlphaFoldDB" id="A0A4Y3NDK5"/>
<dbReference type="Gene3D" id="3.30.60.230">
    <property type="entry name" value="Lsr2, dimerization domain"/>
    <property type="match status" value="1"/>
</dbReference>
<dbReference type="GO" id="GO:0003677">
    <property type="term" value="F:DNA binding"/>
    <property type="evidence" value="ECO:0007669"/>
    <property type="project" value="InterPro"/>
</dbReference>